<dbReference type="SUPFAM" id="SSF109854">
    <property type="entry name" value="DinB/YfiT-like putative metalloenzymes"/>
    <property type="match status" value="1"/>
</dbReference>
<dbReference type="Pfam" id="PF07606">
    <property type="entry name" value="DUF1569"/>
    <property type="match status" value="1"/>
</dbReference>
<dbReference type="InterPro" id="IPR034660">
    <property type="entry name" value="DinB/YfiT-like"/>
</dbReference>
<organism evidence="1 2">
    <name type="scientific">Algoriphagus antarcticus</name>
    <dbReference type="NCBI Taxonomy" id="238540"/>
    <lineage>
        <taxon>Bacteria</taxon>
        <taxon>Pseudomonadati</taxon>
        <taxon>Bacteroidota</taxon>
        <taxon>Cytophagia</taxon>
        <taxon>Cytophagales</taxon>
        <taxon>Cyclobacteriaceae</taxon>
        <taxon>Algoriphagus</taxon>
    </lineage>
</organism>
<dbReference type="AlphaFoldDB" id="A0A3E0E319"/>
<sequence>MNAFGAHNKLVTFQNSFLRSFPYLPYSSFLCYSMKNIFDQKVTQELIDRVNSLTEKTTPNWGKMSVDQMLAHCAVAYEMAYTDKHAKPNGLMRFLLKTFVKNGVVNEKLYPKNSRTAPAFIIADNRDFEQEKKQLIAYLKKTQEYGPSYFDGKESLSFGTMTTQEWNNLFYKHIDHHLTQFGV</sequence>
<dbReference type="EMBL" id="QUNF01000003">
    <property type="protein sequence ID" value="REG92050.1"/>
    <property type="molecule type" value="Genomic_DNA"/>
</dbReference>
<proteinExistence type="predicted"/>
<protein>
    <submittedName>
        <fullName evidence="1">Uncharacterized protein DUF1569</fullName>
    </submittedName>
</protein>
<dbReference type="InterPro" id="IPR011463">
    <property type="entry name" value="DUF1569"/>
</dbReference>
<accession>A0A3E0E319</accession>
<keyword evidence="2" id="KW-1185">Reference proteome</keyword>
<dbReference type="Gene3D" id="1.20.120.450">
    <property type="entry name" value="dinb family like domain"/>
    <property type="match status" value="1"/>
</dbReference>
<comment type="caution">
    <text evidence="1">The sequence shown here is derived from an EMBL/GenBank/DDBJ whole genome shotgun (WGS) entry which is preliminary data.</text>
</comment>
<name>A0A3E0E319_9BACT</name>
<reference evidence="1 2" key="1">
    <citation type="submission" date="2018-08" db="EMBL/GenBank/DDBJ databases">
        <title>Genomic Encyclopedia of Archaeal and Bacterial Type Strains, Phase II (KMG-II): from individual species to whole genera.</title>
        <authorList>
            <person name="Goeker M."/>
        </authorList>
    </citation>
    <scope>NUCLEOTIDE SEQUENCE [LARGE SCALE GENOMIC DNA]</scope>
    <source>
        <strain evidence="1 2">DSM 15986</strain>
    </source>
</reference>
<dbReference type="Proteomes" id="UP000256405">
    <property type="component" value="Unassembled WGS sequence"/>
</dbReference>
<evidence type="ECO:0000313" key="2">
    <source>
        <dbReference type="Proteomes" id="UP000256405"/>
    </source>
</evidence>
<gene>
    <name evidence="1" type="ORF">C8N25_103127</name>
</gene>
<evidence type="ECO:0000313" key="1">
    <source>
        <dbReference type="EMBL" id="REG92050.1"/>
    </source>
</evidence>